<dbReference type="InterPro" id="IPR008254">
    <property type="entry name" value="Flavodoxin/NO_synth"/>
</dbReference>
<dbReference type="FunFam" id="3.40.50.360:FF:000001">
    <property type="entry name" value="NAD(P)H dehydrogenase (Quinone) FQR1-like"/>
    <property type="match status" value="1"/>
</dbReference>
<dbReference type="PANTHER" id="PTHR30546:SF23">
    <property type="entry name" value="FLAVOPROTEIN-LIKE PROTEIN YCP4-RELATED"/>
    <property type="match status" value="1"/>
</dbReference>
<name>A0A9N8YQ31_9GLOM</name>
<dbReference type="Pfam" id="PF03358">
    <property type="entry name" value="FMN_red"/>
    <property type="match status" value="1"/>
</dbReference>
<protein>
    <submittedName>
        <fullName evidence="3">1336_t:CDS:1</fullName>
    </submittedName>
</protein>
<sequence>MAVIYIIIYSLYGHIKALAEEIQKGIEASGTGSTAKIFQVPETLSPEIIAKMHGASFDLPIISPSELKNADGFLFGIPTRFGNMPAEMKAFFDSTGQEWVAGSLRDKFAGTFFATGTQHGGQETTAYTAITWFVHHAINYVPLGYTADELRDNTEIVGGGPWATSMNNNTNNNNNVITTNSTSNFVGPSTTSRGLITEENKSEKKKRSMKAWFCCGCI</sequence>
<dbReference type="NCBIfam" id="TIGR01755">
    <property type="entry name" value="flav_wrbA"/>
    <property type="match status" value="1"/>
</dbReference>
<dbReference type="GO" id="GO:0016020">
    <property type="term" value="C:membrane"/>
    <property type="evidence" value="ECO:0007669"/>
    <property type="project" value="TreeGrafter"/>
</dbReference>
<accession>A0A9N8YQ31</accession>
<evidence type="ECO:0000313" key="3">
    <source>
        <dbReference type="EMBL" id="CAG8439555.1"/>
    </source>
</evidence>
<dbReference type="InterPro" id="IPR029039">
    <property type="entry name" value="Flavoprotein-like_sf"/>
</dbReference>
<keyword evidence="4" id="KW-1185">Reference proteome</keyword>
<dbReference type="PROSITE" id="PS50902">
    <property type="entry name" value="FLAVODOXIN_LIKE"/>
    <property type="match status" value="1"/>
</dbReference>
<reference evidence="3" key="1">
    <citation type="submission" date="2021-06" db="EMBL/GenBank/DDBJ databases">
        <authorList>
            <person name="Kallberg Y."/>
            <person name="Tangrot J."/>
            <person name="Rosling A."/>
        </authorList>
    </citation>
    <scope>NUCLEOTIDE SEQUENCE</scope>
    <source>
        <strain evidence="3">FL130A</strain>
    </source>
</reference>
<organism evidence="3 4">
    <name type="scientific">Ambispora leptoticha</name>
    <dbReference type="NCBI Taxonomy" id="144679"/>
    <lineage>
        <taxon>Eukaryota</taxon>
        <taxon>Fungi</taxon>
        <taxon>Fungi incertae sedis</taxon>
        <taxon>Mucoromycota</taxon>
        <taxon>Glomeromycotina</taxon>
        <taxon>Glomeromycetes</taxon>
        <taxon>Archaeosporales</taxon>
        <taxon>Ambisporaceae</taxon>
        <taxon>Ambispora</taxon>
    </lineage>
</organism>
<dbReference type="InterPro" id="IPR005025">
    <property type="entry name" value="FMN_Rdtase-like_dom"/>
</dbReference>
<comment type="similarity">
    <text evidence="1">Belongs to the WrbA family.</text>
</comment>
<dbReference type="AlphaFoldDB" id="A0A9N8YQ31"/>
<dbReference type="NCBIfam" id="NF002999">
    <property type="entry name" value="PRK03767.1"/>
    <property type="match status" value="1"/>
</dbReference>
<dbReference type="OrthoDB" id="504689at2759"/>
<gene>
    <name evidence="3" type="ORF">ALEPTO_LOCUS184</name>
</gene>
<evidence type="ECO:0000256" key="1">
    <source>
        <dbReference type="ARBA" id="ARBA00006961"/>
    </source>
</evidence>
<dbReference type="GO" id="GO:0010181">
    <property type="term" value="F:FMN binding"/>
    <property type="evidence" value="ECO:0007669"/>
    <property type="project" value="InterPro"/>
</dbReference>
<feature type="domain" description="Flavodoxin-like" evidence="2">
    <location>
        <begin position="4"/>
        <end position="190"/>
    </location>
</feature>
<dbReference type="Gene3D" id="3.40.50.360">
    <property type="match status" value="1"/>
</dbReference>
<dbReference type="InterPro" id="IPR010089">
    <property type="entry name" value="Flavoprotein_WrbA-like"/>
</dbReference>
<evidence type="ECO:0000259" key="2">
    <source>
        <dbReference type="PROSITE" id="PS50902"/>
    </source>
</evidence>
<dbReference type="PANTHER" id="PTHR30546">
    <property type="entry name" value="FLAVODOXIN-RELATED PROTEIN WRBA-RELATED"/>
    <property type="match status" value="1"/>
</dbReference>
<dbReference type="GO" id="GO:0003955">
    <property type="term" value="F:NAD(P)H dehydrogenase (quinone) activity"/>
    <property type="evidence" value="ECO:0007669"/>
    <property type="project" value="InterPro"/>
</dbReference>
<dbReference type="Proteomes" id="UP000789508">
    <property type="component" value="Unassembled WGS sequence"/>
</dbReference>
<dbReference type="SUPFAM" id="SSF52218">
    <property type="entry name" value="Flavoproteins"/>
    <property type="match status" value="1"/>
</dbReference>
<proteinExistence type="inferred from homology"/>
<dbReference type="EMBL" id="CAJVPS010000008">
    <property type="protein sequence ID" value="CAG8439555.1"/>
    <property type="molecule type" value="Genomic_DNA"/>
</dbReference>
<evidence type="ECO:0000313" key="4">
    <source>
        <dbReference type="Proteomes" id="UP000789508"/>
    </source>
</evidence>
<comment type="caution">
    <text evidence="3">The sequence shown here is derived from an EMBL/GenBank/DDBJ whole genome shotgun (WGS) entry which is preliminary data.</text>
</comment>